<keyword evidence="3" id="KW-1185">Reference proteome</keyword>
<accession>A0ABY7B825</accession>
<sequence length="260" mass="27874">MTQPDTLDDSWKPAALREAEAQLDATMTKARELIQRTEEKLKQIPDVDHTAKPEDIAAIKAAAEKPDASAGLRALKKKVDAGELTWKDVLEGKAFQDEAVREAMTARLGEMREIAQEAEEGASLEDILEARGVTGSVFNGGGATRPQAAAPPPPPSEDDYFSGNTVLSQQQASPPSSAPPPPPVPPKPPTPGKPATPPAPPRAARPPARREEPGPEDYFEDPLSAGRRPKPSDPPPRSSRPPRRDDGPDDDDYFGGPLLR</sequence>
<organism evidence="2 3">
    <name type="scientific">Amycolatopsis cynarae</name>
    <dbReference type="NCBI Taxonomy" id="2995223"/>
    <lineage>
        <taxon>Bacteria</taxon>
        <taxon>Bacillati</taxon>
        <taxon>Actinomycetota</taxon>
        <taxon>Actinomycetes</taxon>
        <taxon>Pseudonocardiales</taxon>
        <taxon>Pseudonocardiaceae</taxon>
        <taxon>Amycolatopsis</taxon>
    </lineage>
</organism>
<proteinExistence type="predicted"/>
<dbReference type="RefSeq" id="WP_268757442.1">
    <property type="nucleotide sequence ID" value="NZ_CP113836.1"/>
</dbReference>
<reference evidence="2" key="1">
    <citation type="submission" date="2022-11" db="EMBL/GenBank/DDBJ databases">
        <authorList>
            <person name="Mo P."/>
        </authorList>
    </citation>
    <scope>NUCLEOTIDE SEQUENCE</scope>
    <source>
        <strain evidence="2">HUAS 11-8</strain>
    </source>
</reference>
<feature type="region of interest" description="Disordered" evidence="1">
    <location>
        <begin position="134"/>
        <end position="260"/>
    </location>
</feature>
<feature type="compositionally biased region" description="Polar residues" evidence="1">
    <location>
        <begin position="162"/>
        <end position="173"/>
    </location>
</feature>
<gene>
    <name evidence="2" type="ORF">ORV05_05975</name>
</gene>
<protein>
    <submittedName>
        <fullName evidence="2">Uncharacterized protein</fullName>
    </submittedName>
</protein>
<feature type="compositionally biased region" description="Pro residues" evidence="1">
    <location>
        <begin position="176"/>
        <end position="204"/>
    </location>
</feature>
<evidence type="ECO:0000256" key="1">
    <source>
        <dbReference type="SAM" id="MobiDB-lite"/>
    </source>
</evidence>
<dbReference type="EMBL" id="CP113836">
    <property type="protein sequence ID" value="WAL67333.1"/>
    <property type="molecule type" value="Genomic_DNA"/>
</dbReference>
<name>A0ABY7B825_9PSEU</name>
<evidence type="ECO:0000313" key="2">
    <source>
        <dbReference type="EMBL" id="WAL67333.1"/>
    </source>
</evidence>
<dbReference type="Proteomes" id="UP001163203">
    <property type="component" value="Chromosome"/>
</dbReference>
<evidence type="ECO:0000313" key="3">
    <source>
        <dbReference type="Proteomes" id="UP001163203"/>
    </source>
</evidence>